<protein>
    <submittedName>
        <fullName evidence="2">Uncharacterized protein</fullName>
    </submittedName>
</protein>
<dbReference type="EMBL" id="LT934425">
    <property type="protein sequence ID" value="SOH02809.1"/>
    <property type="molecule type" value="Genomic_DNA"/>
</dbReference>
<accession>A0A2C9CAB0</accession>
<keyword evidence="1" id="KW-1133">Transmembrane helix</keyword>
<keyword evidence="1" id="KW-0812">Transmembrane</keyword>
<reference evidence="3" key="1">
    <citation type="submission" date="2017-10" db="EMBL/GenBank/DDBJ databases">
        <authorList>
            <person name="Frank J."/>
        </authorList>
    </citation>
    <scope>NUCLEOTIDE SEQUENCE [LARGE SCALE GENOMIC DNA]</scope>
</reference>
<dbReference type="AlphaFoldDB" id="A0A2C9CAB0"/>
<dbReference type="KEGG" id="kst:KSMBR1_0293"/>
<dbReference type="RefSeq" id="WP_099323725.1">
    <property type="nucleotide sequence ID" value="NZ_LT934425.1"/>
</dbReference>
<evidence type="ECO:0000313" key="2">
    <source>
        <dbReference type="EMBL" id="SOH02809.1"/>
    </source>
</evidence>
<gene>
    <name evidence="2" type="ORF">KSMBR1_0293</name>
</gene>
<evidence type="ECO:0000256" key="1">
    <source>
        <dbReference type="SAM" id="Phobius"/>
    </source>
</evidence>
<feature type="transmembrane region" description="Helical" evidence="1">
    <location>
        <begin position="56"/>
        <end position="72"/>
    </location>
</feature>
<organism evidence="2 3">
    <name type="scientific">Kuenenia stuttgartiensis</name>
    <dbReference type="NCBI Taxonomy" id="174633"/>
    <lineage>
        <taxon>Bacteria</taxon>
        <taxon>Pseudomonadati</taxon>
        <taxon>Planctomycetota</taxon>
        <taxon>Candidatus Brocadiia</taxon>
        <taxon>Candidatus Brocadiales</taxon>
        <taxon>Candidatus Brocadiaceae</taxon>
        <taxon>Candidatus Kuenenia</taxon>
    </lineage>
</organism>
<proteinExistence type="predicted"/>
<feature type="transmembrane region" description="Helical" evidence="1">
    <location>
        <begin position="31"/>
        <end position="50"/>
    </location>
</feature>
<name>A0A2C9CAB0_KUEST</name>
<keyword evidence="1" id="KW-0472">Membrane</keyword>
<sequence>MDALMTLLFLIILALAIAGFAFSFCDFFIRAWAIVGAVCVFVASCCVGYYVDRGYMFFNIGFWSMLLFLYFANRYKEQKPPRVNESQRAMIAARLATLRRKDTLRQNRIEEDSVRQEAEAAERPGKVLTRAEAIESELPEVLTDKEIDEYIDRLVRGEEEIEDGRDRIKTEIREAQPDLADEEIETILALTIDAPARALGMTSDEFANSLHYHKENRP</sequence>
<feature type="transmembrane region" description="Helical" evidence="1">
    <location>
        <begin position="6"/>
        <end position="24"/>
    </location>
</feature>
<evidence type="ECO:0000313" key="3">
    <source>
        <dbReference type="Proteomes" id="UP000221734"/>
    </source>
</evidence>
<keyword evidence="3" id="KW-1185">Reference proteome</keyword>
<dbReference type="Proteomes" id="UP000221734">
    <property type="component" value="Chromosome Kuenenia_stuttgartiensis_MBR1"/>
</dbReference>